<keyword evidence="2" id="KW-1185">Reference proteome</keyword>
<accession>A0ABQ2VIZ7</accession>
<protein>
    <submittedName>
        <fullName evidence="1">Uncharacterized protein</fullName>
    </submittedName>
</protein>
<sequence length="76" mass="9065">MYSTTKEPTPWPNILFYPNKTVTQYWFASRRLPFLTELHNIWYKSVYVNNSDRFVNILPDNIFTTLKPIGLAQCCF</sequence>
<reference evidence="2" key="1">
    <citation type="journal article" date="2019" name="Int. J. Syst. Evol. Microbiol.">
        <title>The Global Catalogue of Microorganisms (GCM) 10K type strain sequencing project: providing services to taxonomists for standard genome sequencing and annotation.</title>
        <authorList>
            <consortium name="The Broad Institute Genomics Platform"/>
            <consortium name="The Broad Institute Genome Sequencing Center for Infectious Disease"/>
            <person name="Wu L."/>
            <person name="Ma J."/>
        </authorList>
    </citation>
    <scope>NUCLEOTIDE SEQUENCE [LARGE SCALE GENOMIC DNA]</scope>
    <source>
        <strain evidence="2">JCM 3399</strain>
    </source>
</reference>
<dbReference type="Proteomes" id="UP000654471">
    <property type="component" value="Unassembled WGS sequence"/>
</dbReference>
<dbReference type="InterPro" id="IPR027434">
    <property type="entry name" value="Homing_endonucl"/>
</dbReference>
<dbReference type="EMBL" id="BMRP01000034">
    <property type="protein sequence ID" value="GGU89393.1"/>
    <property type="molecule type" value="Genomic_DNA"/>
</dbReference>
<dbReference type="SUPFAM" id="SSF55608">
    <property type="entry name" value="Homing endonucleases"/>
    <property type="match status" value="1"/>
</dbReference>
<proteinExistence type="predicted"/>
<organism evidence="1 2">
    <name type="scientific">Streptomyces albospinus</name>
    <dbReference type="NCBI Taxonomy" id="285515"/>
    <lineage>
        <taxon>Bacteria</taxon>
        <taxon>Bacillati</taxon>
        <taxon>Actinomycetota</taxon>
        <taxon>Actinomycetes</taxon>
        <taxon>Kitasatosporales</taxon>
        <taxon>Streptomycetaceae</taxon>
        <taxon>Streptomyces</taxon>
    </lineage>
</organism>
<gene>
    <name evidence="1" type="ORF">GCM10010211_64900</name>
</gene>
<comment type="caution">
    <text evidence="1">The sequence shown here is derived from an EMBL/GenBank/DDBJ whole genome shotgun (WGS) entry which is preliminary data.</text>
</comment>
<evidence type="ECO:0000313" key="1">
    <source>
        <dbReference type="EMBL" id="GGU89393.1"/>
    </source>
</evidence>
<evidence type="ECO:0000313" key="2">
    <source>
        <dbReference type="Proteomes" id="UP000654471"/>
    </source>
</evidence>
<name>A0ABQ2VIZ7_9ACTN</name>